<evidence type="ECO:0000313" key="2">
    <source>
        <dbReference type="EMBL" id="MFG6414228.1"/>
    </source>
</evidence>
<dbReference type="Proteomes" id="UP001606300">
    <property type="component" value="Unassembled WGS sequence"/>
</dbReference>
<feature type="transmembrane region" description="Helical" evidence="1">
    <location>
        <begin position="59"/>
        <end position="78"/>
    </location>
</feature>
<comment type="caution">
    <text evidence="2">The sequence shown here is derived from an EMBL/GenBank/DDBJ whole genome shotgun (WGS) entry which is preliminary data.</text>
</comment>
<feature type="transmembrane region" description="Helical" evidence="1">
    <location>
        <begin position="84"/>
        <end position="103"/>
    </location>
</feature>
<sequence length="179" mass="20077">MDKKEIQAEVTRRLAQENSKTSTFKALKGKGVRDAVLANMIASYAEPARVEAHTLAVKILVGISWLQLVLAVMVVLMLGVSFGWLMALVLTAATGAFCYLFVWGFKNHKAGVYNAWLFLTVINFHRHFKDFAEAPTMNTILLLLNIGLLGFIFYLRSKLFPDMVLVGPMKVRGEYRFSS</sequence>
<gene>
    <name evidence="2" type="ORF">ACG02S_09985</name>
</gene>
<keyword evidence="1" id="KW-0812">Transmembrane</keyword>
<accession>A0ABW7ENE7</accession>
<protein>
    <submittedName>
        <fullName evidence="2">Uncharacterized protein</fullName>
    </submittedName>
</protein>
<name>A0ABW7ENE7_9BURK</name>
<organism evidence="2 3">
    <name type="scientific">Pelomonas dachongensis</name>
    <dbReference type="NCBI Taxonomy" id="3299029"/>
    <lineage>
        <taxon>Bacteria</taxon>
        <taxon>Pseudomonadati</taxon>
        <taxon>Pseudomonadota</taxon>
        <taxon>Betaproteobacteria</taxon>
        <taxon>Burkholderiales</taxon>
        <taxon>Sphaerotilaceae</taxon>
        <taxon>Roseateles</taxon>
    </lineage>
</organism>
<feature type="transmembrane region" description="Helical" evidence="1">
    <location>
        <begin position="110"/>
        <end position="128"/>
    </location>
</feature>
<evidence type="ECO:0000313" key="3">
    <source>
        <dbReference type="Proteomes" id="UP001606300"/>
    </source>
</evidence>
<keyword evidence="1" id="KW-1133">Transmembrane helix</keyword>
<keyword evidence="3" id="KW-1185">Reference proteome</keyword>
<feature type="transmembrane region" description="Helical" evidence="1">
    <location>
        <begin position="134"/>
        <end position="155"/>
    </location>
</feature>
<reference evidence="2 3" key="1">
    <citation type="submission" date="2024-09" db="EMBL/GenBank/DDBJ databases">
        <title>Novel species of the genus Pelomonas and Roseateles isolated from streams.</title>
        <authorList>
            <person name="Lu H."/>
        </authorList>
    </citation>
    <scope>NUCLEOTIDE SEQUENCE [LARGE SCALE GENOMIC DNA]</scope>
    <source>
        <strain evidence="2 3">DC23W</strain>
    </source>
</reference>
<evidence type="ECO:0000256" key="1">
    <source>
        <dbReference type="SAM" id="Phobius"/>
    </source>
</evidence>
<dbReference type="EMBL" id="JBIGHY010000003">
    <property type="protein sequence ID" value="MFG6414228.1"/>
    <property type="molecule type" value="Genomic_DNA"/>
</dbReference>
<dbReference type="RefSeq" id="WP_394470307.1">
    <property type="nucleotide sequence ID" value="NZ_JBIGHY010000003.1"/>
</dbReference>
<proteinExistence type="predicted"/>
<keyword evidence="1" id="KW-0472">Membrane</keyword>